<evidence type="ECO:0000313" key="2">
    <source>
        <dbReference type="EMBL" id="SNC59742.1"/>
    </source>
</evidence>
<dbReference type="AlphaFoldDB" id="A0A212T120"/>
<evidence type="ECO:0000313" key="3">
    <source>
        <dbReference type="Proteomes" id="UP000198131"/>
    </source>
</evidence>
<organism evidence="2 3">
    <name type="scientific">Hymenobacter gelipurpurascens</name>
    <dbReference type="NCBI Taxonomy" id="89968"/>
    <lineage>
        <taxon>Bacteria</taxon>
        <taxon>Pseudomonadati</taxon>
        <taxon>Bacteroidota</taxon>
        <taxon>Cytophagia</taxon>
        <taxon>Cytophagales</taxon>
        <taxon>Hymenobacteraceae</taxon>
        <taxon>Hymenobacter</taxon>
    </lineage>
</organism>
<sequence>METLVQPSAPFSSSSHVGHPTCLSCGTPLHDKFCSHCGQSAATHRITLAHWLHDIPHSIWHVDKGLPYTLGQMLRRPGPTLQRYLAGQRAPFFPPLTYLLLITGLITFSYVTLHLRPYNAHDPSVPAAIQAMQERFLQFFSKYINWFTVALLPLAALVARLFLRRGGFNYAECLTVTTYVTGTFHFFSLLALPALYVLNGTRSGQQLMSGVLLLTFVYQTWAYASLLQGTGLTKAGQWLRGFATAAGAYLLTLLSAVGLLVAVNWQQLSVYWQR</sequence>
<evidence type="ECO:0008006" key="4">
    <source>
        <dbReference type="Google" id="ProtNLM"/>
    </source>
</evidence>
<keyword evidence="1" id="KW-0812">Transmembrane</keyword>
<protein>
    <recommendedName>
        <fullName evidence="4">DUF3667 domain-containing protein</fullName>
    </recommendedName>
</protein>
<keyword evidence="1" id="KW-0472">Membrane</keyword>
<dbReference type="RefSeq" id="WP_088841486.1">
    <property type="nucleotide sequence ID" value="NZ_FYEW01000001.1"/>
</dbReference>
<reference evidence="3" key="1">
    <citation type="submission" date="2017-06" db="EMBL/GenBank/DDBJ databases">
        <authorList>
            <person name="Varghese N."/>
            <person name="Submissions S."/>
        </authorList>
    </citation>
    <scope>NUCLEOTIDE SEQUENCE [LARGE SCALE GENOMIC DNA]</scope>
    <source>
        <strain evidence="3">DSM 11116</strain>
    </source>
</reference>
<accession>A0A212T120</accession>
<name>A0A212T120_9BACT</name>
<feature type="transmembrane region" description="Helical" evidence="1">
    <location>
        <begin position="238"/>
        <end position="265"/>
    </location>
</feature>
<dbReference type="OrthoDB" id="7446256at2"/>
<keyword evidence="1" id="KW-1133">Transmembrane helix</keyword>
<feature type="transmembrane region" description="Helical" evidence="1">
    <location>
        <begin position="207"/>
        <end position="226"/>
    </location>
</feature>
<dbReference type="Pfam" id="PF12412">
    <property type="entry name" value="DUF3667"/>
    <property type="match status" value="1"/>
</dbReference>
<feature type="transmembrane region" description="Helical" evidence="1">
    <location>
        <begin position="92"/>
        <end position="113"/>
    </location>
</feature>
<feature type="transmembrane region" description="Helical" evidence="1">
    <location>
        <begin position="170"/>
        <end position="195"/>
    </location>
</feature>
<gene>
    <name evidence="2" type="ORF">SAMN06265337_0114</name>
</gene>
<dbReference type="Proteomes" id="UP000198131">
    <property type="component" value="Unassembled WGS sequence"/>
</dbReference>
<dbReference type="InterPro" id="IPR022134">
    <property type="entry name" value="DUF3667"/>
</dbReference>
<keyword evidence="3" id="KW-1185">Reference proteome</keyword>
<proteinExistence type="predicted"/>
<evidence type="ECO:0000256" key="1">
    <source>
        <dbReference type="SAM" id="Phobius"/>
    </source>
</evidence>
<feature type="transmembrane region" description="Helical" evidence="1">
    <location>
        <begin position="143"/>
        <end position="163"/>
    </location>
</feature>
<dbReference type="EMBL" id="FYEW01000001">
    <property type="protein sequence ID" value="SNC59742.1"/>
    <property type="molecule type" value="Genomic_DNA"/>
</dbReference>